<protein>
    <submittedName>
        <fullName evidence="1">Uncharacterized protein</fullName>
    </submittedName>
</protein>
<keyword evidence="2" id="KW-1185">Reference proteome</keyword>
<reference evidence="1 2" key="1">
    <citation type="journal article" date="2019" name="Sci. Rep.">
        <title>Orb-weaving spider Araneus ventricosus genome elucidates the spidroin gene catalogue.</title>
        <authorList>
            <person name="Kono N."/>
            <person name="Nakamura H."/>
            <person name="Ohtoshi R."/>
            <person name="Moran D.A.P."/>
            <person name="Shinohara A."/>
            <person name="Yoshida Y."/>
            <person name="Fujiwara M."/>
            <person name="Mori M."/>
            <person name="Tomita M."/>
            <person name="Arakawa K."/>
        </authorList>
    </citation>
    <scope>NUCLEOTIDE SEQUENCE [LARGE SCALE GENOMIC DNA]</scope>
</reference>
<organism evidence="1 2">
    <name type="scientific">Araneus ventricosus</name>
    <name type="common">Orbweaver spider</name>
    <name type="synonym">Epeira ventricosa</name>
    <dbReference type="NCBI Taxonomy" id="182803"/>
    <lineage>
        <taxon>Eukaryota</taxon>
        <taxon>Metazoa</taxon>
        <taxon>Ecdysozoa</taxon>
        <taxon>Arthropoda</taxon>
        <taxon>Chelicerata</taxon>
        <taxon>Arachnida</taxon>
        <taxon>Araneae</taxon>
        <taxon>Araneomorphae</taxon>
        <taxon>Entelegynae</taxon>
        <taxon>Araneoidea</taxon>
        <taxon>Araneidae</taxon>
        <taxon>Araneus</taxon>
    </lineage>
</organism>
<dbReference type="EMBL" id="BGPR01051082">
    <property type="protein sequence ID" value="GBO28061.1"/>
    <property type="molecule type" value="Genomic_DNA"/>
</dbReference>
<gene>
    <name evidence="1" type="ORF">AVEN_22050_1</name>
</gene>
<proteinExistence type="predicted"/>
<evidence type="ECO:0000313" key="2">
    <source>
        <dbReference type="Proteomes" id="UP000499080"/>
    </source>
</evidence>
<comment type="caution">
    <text evidence="1">The sequence shown here is derived from an EMBL/GenBank/DDBJ whole genome shotgun (WGS) entry which is preliminary data.</text>
</comment>
<name>A0A4Y2VTQ5_ARAVE</name>
<dbReference type="Proteomes" id="UP000499080">
    <property type="component" value="Unassembled WGS sequence"/>
</dbReference>
<accession>A0A4Y2VTQ5</accession>
<dbReference type="AlphaFoldDB" id="A0A4Y2VTQ5"/>
<evidence type="ECO:0000313" key="1">
    <source>
        <dbReference type="EMBL" id="GBO28061.1"/>
    </source>
</evidence>
<sequence length="137" mass="15492">MVVRGSCKGSNSLYGRVQFIRAGYPNGQGHGSERGLKTCVVMPKTGCFCRLGCVSCRVSRINNEEPERFEWGYFYSERRGVRLNKELTGEMPAIPGACSDLILWTADRPLVPDILVVRRPLPEYQENGMRKMFPTMI</sequence>